<proteinExistence type="predicted"/>
<dbReference type="EMBL" id="JARQWQ010000023">
    <property type="protein sequence ID" value="KAK2564261.1"/>
    <property type="molecule type" value="Genomic_DNA"/>
</dbReference>
<dbReference type="AlphaFoldDB" id="A0AAD9QNK6"/>
<dbReference type="Proteomes" id="UP001249851">
    <property type="component" value="Unassembled WGS sequence"/>
</dbReference>
<gene>
    <name evidence="2" type="ORF">P5673_012513</name>
</gene>
<feature type="region of interest" description="Disordered" evidence="1">
    <location>
        <begin position="1"/>
        <end position="22"/>
    </location>
</feature>
<reference evidence="2" key="2">
    <citation type="journal article" date="2023" name="Science">
        <title>Genomic signatures of disease resistance in endangered staghorn corals.</title>
        <authorList>
            <person name="Vollmer S.V."/>
            <person name="Selwyn J.D."/>
            <person name="Despard B.A."/>
            <person name="Roesel C.L."/>
        </authorList>
    </citation>
    <scope>NUCLEOTIDE SEQUENCE</scope>
    <source>
        <strain evidence="2">K2</strain>
    </source>
</reference>
<name>A0AAD9QNK6_ACRCE</name>
<keyword evidence="3" id="KW-1185">Reference proteome</keyword>
<feature type="compositionally biased region" description="Low complexity" evidence="1">
    <location>
        <begin position="1"/>
        <end position="20"/>
    </location>
</feature>
<protein>
    <submittedName>
        <fullName evidence="2">Uncharacterized protein</fullName>
    </submittedName>
</protein>
<comment type="caution">
    <text evidence="2">The sequence shown here is derived from an EMBL/GenBank/DDBJ whole genome shotgun (WGS) entry which is preliminary data.</text>
</comment>
<sequence length="130" mass="14397">MSANETTGESVTTESSTSTTNVKAVEVNGLALFDRKGEPNSLSVRWKRWERGFERSNQQRSESNVVVALGRHRSTRNLLHYVFCQTKASRKSSLRCNTATEGGNHIGEDCYAFVVKNGANSSGIITLWKV</sequence>
<evidence type="ECO:0000256" key="1">
    <source>
        <dbReference type="SAM" id="MobiDB-lite"/>
    </source>
</evidence>
<reference evidence="2" key="1">
    <citation type="journal article" date="2023" name="G3 (Bethesda)">
        <title>Whole genome assembly and annotation of the endangered Caribbean coral Acropora cervicornis.</title>
        <authorList>
            <person name="Selwyn J.D."/>
            <person name="Vollmer S.V."/>
        </authorList>
    </citation>
    <scope>NUCLEOTIDE SEQUENCE</scope>
    <source>
        <strain evidence="2">K2</strain>
    </source>
</reference>
<accession>A0AAD9QNK6</accession>
<evidence type="ECO:0000313" key="3">
    <source>
        <dbReference type="Proteomes" id="UP001249851"/>
    </source>
</evidence>
<organism evidence="2 3">
    <name type="scientific">Acropora cervicornis</name>
    <name type="common">Staghorn coral</name>
    <dbReference type="NCBI Taxonomy" id="6130"/>
    <lineage>
        <taxon>Eukaryota</taxon>
        <taxon>Metazoa</taxon>
        <taxon>Cnidaria</taxon>
        <taxon>Anthozoa</taxon>
        <taxon>Hexacorallia</taxon>
        <taxon>Scleractinia</taxon>
        <taxon>Astrocoeniina</taxon>
        <taxon>Acroporidae</taxon>
        <taxon>Acropora</taxon>
    </lineage>
</organism>
<evidence type="ECO:0000313" key="2">
    <source>
        <dbReference type="EMBL" id="KAK2564261.1"/>
    </source>
</evidence>